<dbReference type="OrthoDB" id="2139295at2759"/>
<keyword evidence="1" id="KW-0812">Transmembrane</keyword>
<name>A0A0L0HGP8_SPIPD</name>
<sequence>MRLTTALTALFSLLSATTALAQLQVPNCLPTDVECFMTKAQYTVLGTITSNNANSTDPGASPANYNATMLIQCVYASFGNNKGTGANMANNQLTVTGFGFPNPNCPPNTGAQAIVNSSSIYFIYVATSVPQGGMPIYTVFNPCGGGIPFSDENLNKLGAIVAKNPQNAIPPANQGNPAKCTLPTPTPVSTIAPTATGSNKPLELPSNAVVIPQWTVLSVVGAIFVTVLTVVLA</sequence>
<evidence type="ECO:0000313" key="4">
    <source>
        <dbReference type="Proteomes" id="UP000053201"/>
    </source>
</evidence>
<evidence type="ECO:0000256" key="1">
    <source>
        <dbReference type="SAM" id="Phobius"/>
    </source>
</evidence>
<keyword evidence="1" id="KW-0472">Membrane</keyword>
<dbReference type="RefSeq" id="XP_016608680.1">
    <property type="nucleotide sequence ID" value="XM_016752016.1"/>
</dbReference>
<dbReference type="GeneID" id="27687257"/>
<keyword evidence="4" id="KW-1185">Reference proteome</keyword>
<organism evidence="3 4">
    <name type="scientific">Spizellomyces punctatus (strain DAOM BR117)</name>
    <dbReference type="NCBI Taxonomy" id="645134"/>
    <lineage>
        <taxon>Eukaryota</taxon>
        <taxon>Fungi</taxon>
        <taxon>Fungi incertae sedis</taxon>
        <taxon>Chytridiomycota</taxon>
        <taxon>Chytridiomycota incertae sedis</taxon>
        <taxon>Chytridiomycetes</taxon>
        <taxon>Spizellomycetales</taxon>
        <taxon>Spizellomycetaceae</taxon>
        <taxon>Spizellomyces</taxon>
    </lineage>
</organism>
<dbReference type="AlphaFoldDB" id="A0A0L0HGP8"/>
<evidence type="ECO:0000256" key="2">
    <source>
        <dbReference type="SAM" id="SignalP"/>
    </source>
</evidence>
<dbReference type="VEuPathDB" id="FungiDB:SPPG_03767"/>
<proteinExistence type="predicted"/>
<keyword evidence="2" id="KW-0732">Signal</keyword>
<dbReference type="EMBL" id="KQ257455">
    <property type="protein sequence ID" value="KND00641.1"/>
    <property type="molecule type" value="Genomic_DNA"/>
</dbReference>
<gene>
    <name evidence="3" type="ORF">SPPG_03767</name>
</gene>
<dbReference type="InParanoid" id="A0A0L0HGP8"/>
<accession>A0A0L0HGP8</accession>
<protein>
    <submittedName>
        <fullName evidence="3">Uncharacterized protein</fullName>
    </submittedName>
</protein>
<feature type="chain" id="PRO_5005540099" evidence="2">
    <location>
        <begin position="22"/>
        <end position="233"/>
    </location>
</feature>
<feature type="signal peptide" evidence="2">
    <location>
        <begin position="1"/>
        <end position="21"/>
    </location>
</feature>
<keyword evidence="1" id="KW-1133">Transmembrane helix</keyword>
<feature type="transmembrane region" description="Helical" evidence="1">
    <location>
        <begin position="214"/>
        <end position="232"/>
    </location>
</feature>
<evidence type="ECO:0000313" key="3">
    <source>
        <dbReference type="EMBL" id="KND00641.1"/>
    </source>
</evidence>
<dbReference type="Proteomes" id="UP000053201">
    <property type="component" value="Unassembled WGS sequence"/>
</dbReference>
<reference evidence="3 4" key="1">
    <citation type="submission" date="2009-08" db="EMBL/GenBank/DDBJ databases">
        <title>The Genome Sequence of Spizellomyces punctatus strain DAOM BR117.</title>
        <authorList>
            <consortium name="The Broad Institute Genome Sequencing Platform"/>
            <person name="Russ C."/>
            <person name="Cuomo C."/>
            <person name="Shea T."/>
            <person name="Young S.K."/>
            <person name="Zeng Q."/>
            <person name="Koehrsen M."/>
            <person name="Haas B."/>
            <person name="Borodovsky M."/>
            <person name="Guigo R."/>
            <person name="Alvarado L."/>
            <person name="Berlin A."/>
            <person name="Bochicchio J."/>
            <person name="Borenstein D."/>
            <person name="Chapman S."/>
            <person name="Chen Z."/>
            <person name="Engels R."/>
            <person name="Freedman E."/>
            <person name="Gellesch M."/>
            <person name="Goldberg J."/>
            <person name="Griggs A."/>
            <person name="Gujja S."/>
            <person name="Heiman D."/>
            <person name="Hepburn T."/>
            <person name="Howarth C."/>
            <person name="Jen D."/>
            <person name="Larson L."/>
            <person name="Lewis B."/>
            <person name="Mehta T."/>
            <person name="Park D."/>
            <person name="Pearson M."/>
            <person name="Roberts A."/>
            <person name="Saif S."/>
            <person name="Shenoy N."/>
            <person name="Sisk P."/>
            <person name="Stolte C."/>
            <person name="Sykes S."/>
            <person name="Thomson T."/>
            <person name="Walk T."/>
            <person name="White J."/>
            <person name="Yandava C."/>
            <person name="Burger G."/>
            <person name="Gray M.W."/>
            <person name="Holland P.W.H."/>
            <person name="King N."/>
            <person name="Lang F.B.F."/>
            <person name="Roger A.J."/>
            <person name="Ruiz-Trillo I."/>
            <person name="Lander E."/>
            <person name="Nusbaum C."/>
        </authorList>
    </citation>
    <scope>NUCLEOTIDE SEQUENCE [LARGE SCALE GENOMIC DNA]</scope>
    <source>
        <strain evidence="3 4">DAOM BR117</strain>
    </source>
</reference>